<dbReference type="GO" id="GO:0016810">
    <property type="term" value="F:hydrolase activity, acting on carbon-nitrogen (but not peptide) bonds"/>
    <property type="evidence" value="ECO:0007669"/>
    <property type="project" value="InterPro"/>
</dbReference>
<keyword evidence="2" id="KW-0378">Hydrolase</keyword>
<dbReference type="SFLD" id="SFLDG01129">
    <property type="entry name" value="C1.5:_HAD__Beta-PGM__Phosphata"/>
    <property type="match status" value="1"/>
</dbReference>
<dbReference type="InterPro" id="IPR051540">
    <property type="entry name" value="S-2-haloacid_dehalogenase"/>
</dbReference>
<dbReference type="NCBIfam" id="TIGR01428">
    <property type="entry name" value="HAD_type_II"/>
    <property type="match status" value="1"/>
</dbReference>
<dbReference type="InterPro" id="IPR013108">
    <property type="entry name" value="Amidohydro_3"/>
</dbReference>
<dbReference type="PANTHER" id="PTHR43316">
    <property type="entry name" value="HYDROLASE, HALOACID DELAHOGENASE-RELATED"/>
    <property type="match status" value="1"/>
</dbReference>
<dbReference type="Gene3D" id="2.30.40.10">
    <property type="entry name" value="Urease, subunit C, domain 1"/>
    <property type="match status" value="1"/>
</dbReference>
<dbReference type="InterPro" id="IPR006328">
    <property type="entry name" value="2-HAD"/>
</dbReference>
<dbReference type="InterPro" id="IPR011059">
    <property type="entry name" value="Metal-dep_hydrolase_composite"/>
</dbReference>
<evidence type="ECO:0000256" key="2">
    <source>
        <dbReference type="ARBA" id="ARBA00022801"/>
    </source>
</evidence>
<dbReference type="AlphaFoldDB" id="A0A0G4M2C9"/>
<evidence type="ECO:0000259" key="3">
    <source>
        <dbReference type="Pfam" id="PF07969"/>
    </source>
</evidence>
<dbReference type="InterPro" id="IPR036412">
    <property type="entry name" value="HAD-like_sf"/>
</dbReference>
<dbReference type="Proteomes" id="UP000044602">
    <property type="component" value="Unassembled WGS sequence"/>
</dbReference>
<proteinExistence type="inferred from homology"/>
<dbReference type="InterPro" id="IPR023214">
    <property type="entry name" value="HAD_sf"/>
</dbReference>
<keyword evidence="5" id="KW-1185">Reference proteome</keyword>
<sequence>MSSSSSAELIKTQVKAMTFDVFGTTVDWRSSVTDELTNRAASKSGELPNDDRTANLRRLTRDDWGHFAQQWRNTYSTFVRGFIPGETPWKDVDTHHYDALVDLLAEWQLGGIYSDEEVRELSLVWHRLRPWDEAAKGLRLLGGQYVTSMLSNGNASLLRDLDDFGSLNFQRRLSGEDFKAYKPNPKVYLGAAQSLEMTEPGHVAMVAAHLDDLEGARKCGLRTVYVERPGEEAWKKDEDRYRNAKDWVDIWIGEKDGGFVELARRLGVEYDFPVEPPNPFEGIFAAVARKSPATGRGVDGSSDGWHVEEALSLDEALLGFTRGPAFGAFMEGRAGVIKQGALADWVVLDERLDALEIDDLRSLKVKQTWVGGRMVYEYPGGEGLEVEDL</sequence>
<reference evidence="4 5" key="1">
    <citation type="submission" date="2015-05" db="EMBL/GenBank/DDBJ databases">
        <authorList>
            <person name="Wang D.B."/>
            <person name="Wang M."/>
        </authorList>
    </citation>
    <scope>NUCLEOTIDE SEQUENCE [LARGE SCALE GENOMIC DNA]</scope>
    <source>
        <strain evidence="4">VL1</strain>
    </source>
</reference>
<dbReference type="SFLD" id="SFLDS00003">
    <property type="entry name" value="Haloacid_Dehalogenase"/>
    <property type="match status" value="1"/>
</dbReference>
<dbReference type="NCBIfam" id="TIGR01493">
    <property type="entry name" value="HAD-SF-IA-v2"/>
    <property type="match status" value="1"/>
</dbReference>
<dbReference type="Pfam" id="PF07969">
    <property type="entry name" value="Amidohydro_3"/>
    <property type="match status" value="1"/>
</dbReference>
<dbReference type="InterPro" id="IPR006439">
    <property type="entry name" value="HAD-SF_hydro_IA"/>
</dbReference>
<dbReference type="InterPro" id="IPR023198">
    <property type="entry name" value="PGP-like_dom2"/>
</dbReference>
<name>A0A0G4M2C9_VERLO</name>
<dbReference type="PRINTS" id="PR00413">
    <property type="entry name" value="HADHALOGNASE"/>
</dbReference>
<dbReference type="EMBL" id="CVQH01020751">
    <property type="protein sequence ID" value="CRK28441.1"/>
    <property type="molecule type" value="Genomic_DNA"/>
</dbReference>
<dbReference type="STRING" id="100787.A0A0G4M2C9"/>
<feature type="domain" description="Amidohydrolase 3" evidence="3">
    <location>
        <begin position="271"/>
        <end position="376"/>
    </location>
</feature>
<dbReference type="SUPFAM" id="SSF56784">
    <property type="entry name" value="HAD-like"/>
    <property type="match status" value="1"/>
</dbReference>
<feature type="non-terminal residue" evidence="4">
    <location>
        <position position="389"/>
    </location>
</feature>
<dbReference type="Gene3D" id="3.20.20.140">
    <property type="entry name" value="Metal-dependent hydrolases"/>
    <property type="match status" value="1"/>
</dbReference>
<evidence type="ECO:0000256" key="1">
    <source>
        <dbReference type="ARBA" id="ARBA00008106"/>
    </source>
</evidence>
<evidence type="ECO:0000313" key="5">
    <source>
        <dbReference type="Proteomes" id="UP000044602"/>
    </source>
</evidence>
<evidence type="ECO:0000313" key="4">
    <source>
        <dbReference type="EMBL" id="CRK28441.1"/>
    </source>
</evidence>
<dbReference type="PANTHER" id="PTHR43316:SF3">
    <property type="entry name" value="HALOACID DEHALOGENASE, TYPE II (AFU_ORTHOLOGUE AFUA_2G07750)-RELATED"/>
    <property type="match status" value="1"/>
</dbReference>
<comment type="similarity">
    <text evidence="1">Belongs to the HAD-like hydrolase superfamily. S-2-haloalkanoic acid dehalogenase family.</text>
</comment>
<dbReference type="GO" id="GO:0019120">
    <property type="term" value="F:hydrolase activity, acting on acid halide bonds, in C-halide compounds"/>
    <property type="evidence" value="ECO:0007669"/>
    <property type="project" value="InterPro"/>
</dbReference>
<dbReference type="Pfam" id="PF00702">
    <property type="entry name" value="Hydrolase"/>
    <property type="match status" value="1"/>
</dbReference>
<dbReference type="Gene3D" id="1.10.150.240">
    <property type="entry name" value="Putative phosphatase, domain 2"/>
    <property type="match status" value="1"/>
</dbReference>
<protein>
    <recommendedName>
        <fullName evidence="3">Amidohydrolase 3 domain-containing protein</fullName>
    </recommendedName>
</protein>
<dbReference type="Gene3D" id="3.40.50.1000">
    <property type="entry name" value="HAD superfamily/HAD-like"/>
    <property type="match status" value="1"/>
</dbReference>
<gene>
    <name evidence="4" type="ORF">BN1708_004652</name>
</gene>
<dbReference type="GO" id="GO:0016791">
    <property type="term" value="F:phosphatase activity"/>
    <property type="evidence" value="ECO:0007669"/>
    <property type="project" value="UniProtKB-ARBA"/>
</dbReference>
<accession>A0A0G4M2C9</accession>
<organism evidence="4 5">
    <name type="scientific">Verticillium longisporum</name>
    <name type="common">Verticillium dahliae var. longisporum</name>
    <dbReference type="NCBI Taxonomy" id="100787"/>
    <lineage>
        <taxon>Eukaryota</taxon>
        <taxon>Fungi</taxon>
        <taxon>Dikarya</taxon>
        <taxon>Ascomycota</taxon>
        <taxon>Pezizomycotina</taxon>
        <taxon>Sordariomycetes</taxon>
        <taxon>Hypocreomycetidae</taxon>
        <taxon>Glomerellales</taxon>
        <taxon>Plectosphaerellaceae</taxon>
        <taxon>Verticillium</taxon>
    </lineage>
</organism>